<dbReference type="InterPro" id="IPR001851">
    <property type="entry name" value="ABC_transp_permease"/>
</dbReference>
<dbReference type="Pfam" id="PF02653">
    <property type="entry name" value="BPD_transp_2"/>
    <property type="match status" value="1"/>
</dbReference>
<keyword evidence="5" id="KW-1003">Cell membrane</keyword>
<evidence type="ECO:0000313" key="14">
    <source>
        <dbReference type="Proteomes" id="UP000030341"/>
    </source>
</evidence>
<evidence type="ECO:0000256" key="3">
    <source>
        <dbReference type="ARBA" id="ARBA00011262"/>
    </source>
</evidence>
<evidence type="ECO:0000256" key="7">
    <source>
        <dbReference type="ARBA" id="ARBA00022692"/>
    </source>
</evidence>
<feature type="transmembrane region" description="Helical" evidence="12">
    <location>
        <begin position="29"/>
        <end position="54"/>
    </location>
</feature>
<comment type="subcellular location">
    <subcellularLocation>
        <location evidence="1">Cell inner membrane</location>
        <topology evidence="1">Multi-pass membrane protein</topology>
    </subcellularLocation>
</comment>
<evidence type="ECO:0000313" key="13">
    <source>
        <dbReference type="EMBL" id="AIY66824.1"/>
    </source>
</evidence>
<keyword evidence="6" id="KW-0997">Cell inner membrane</keyword>
<keyword evidence="14" id="KW-1185">Reference proteome</keyword>
<dbReference type="AlphaFoldDB" id="A0A0A7EJJ8"/>
<dbReference type="CDD" id="cd06579">
    <property type="entry name" value="TM_PBP1_transp_AraH_like"/>
    <property type="match status" value="1"/>
</dbReference>
<accession>A0A0A7EJJ8</accession>
<dbReference type="OrthoDB" id="8843934at2"/>
<dbReference type="RefSeq" id="WP_040135366.1">
    <property type="nucleotide sequence ID" value="NZ_CP009889.1"/>
</dbReference>
<evidence type="ECO:0000256" key="9">
    <source>
        <dbReference type="ARBA" id="ARBA00023136"/>
    </source>
</evidence>
<feature type="transmembrane region" description="Helical" evidence="12">
    <location>
        <begin position="135"/>
        <end position="154"/>
    </location>
</feature>
<feature type="transmembrane region" description="Helical" evidence="12">
    <location>
        <begin position="174"/>
        <end position="196"/>
    </location>
</feature>
<feature type="transmembrane region" description="Helical" evidence="12">
    <location>
        <begin position="258"/>
        <end position="275"/>
    </location>
</feature>
<evidence type="ECO:0000256" key="6">
    <source>
        <dbReference type="ARBA" id="ARBA00022519"/>
    </source>
</evidence>
<dbReference type="PANTHER" id="PTHR32196:SF71">
    <property type="entry name" value="AUTOINDUCER 2 IMPORT SYSTEM PERMEASE PROTEIN LSRD"/>
    <property type="match status" value="1"/>
</dbReference>
<organism evidence="13 14">
    <name type="scientific">Pseudoalteromonas piratica</name>
    <dbReference type="NCBI Taxonomy" id="1348114"/>
    <lineage>
        <taxon>Bacteria</taxon>
        <taxon>Pseudomonadati</taxon>
        <taxon>Pseudomonadota</taxon>
        <taxon>Gammaproteobacteria</taxon>
        <taxon>Alteromonadales</taxon>
        <taxon>Pseudoalteromonadaceae</taxon>
        <taxon>Pseudoalteromonas</taxon>
    </lineage>
</organism>
<evidence type="ECO:0000256" key="4">
    <source>
        <dbReference type="ARBA" id="ARBA00022448"/>
    </source>
</evidence>
<gene>
    <name evidence="13" type="ORF">OM33_17095</name>
</gene>
<protein>
    <recommendedName>
        <fullName evidence="11">Autoinducer 2 import system permease protein LsrD</fullName>
    </recommendedName>
</protein>
<comment type="function">
    <text evidence="10">Part of the ABC transporter complex LsrABCD involved in autoinducer 2 (AI-2) import. Probably responsible for the translocation of the substrate across the membrane.</text>
</comment>
<name>A0A0A7EJJ8_9GAMM</name>
<feature type="transmembrane region" description="Helical" evidence="12">
    <location>
        <begin position="282"/>
        <end position="303"/>
    </location>
</feature>
<dbReference type="HOGENOM" id="CLU_028880_4_0_6"/>
<evidence type="ECO:0000256" key="8">
    <source>
        <dbReference type="ARBA" id="ARBA00022989"/>
    </source>
</evidence>
<keyword evidence="8 12" id="KW-1133">Transmembrane helix</keyword>
<proteinExistence type="inferred from homology"/>
<evidence type="ECO:0000256" key="1">
    <source>
        <dbReference type="ARBA" id="ARBA00004429"/>
    </source>
</evidence>
<feature type="transmembrane region" description="Helical" evidence="12">
    <location>
        <begin position="309"/>
        <end position="327"/>
    </location>
</feature>
<reference evidence="13 14" key="1">
    <citation type="submission" date="2014-11" db="EMBL/GenBank/DDBJ databases">
        <title>Complete Genome Sequence of Pseudoalteromonas sp. Strain OCN003 Isolated from Kaneohe Bay, Oahu, Hawaii.</title>
        <authorList>
            <person name="Beurmann S."/>
            <person name="Videau P."/>
            <person name="Ushijima B."/>
            <person name="Smith A.M."/>
            <person name="Aeby G.S."/>
            <person name="Callahan S.M."/>
            <person name="Belcaid M."/>
        </authorList>
    </citation>
    <scope>NUCLEOTIDE SEQUENCE [LARGE SCALE GENOMIC DNA]</scope>
    <source>
        <strain evidence="13 14">OCN003</strain>
    </source>
</reference>
<feature type="transmembrane region" description="Helical" evidence="12">
    <location>
        <begin position="227"/>
        <end position="246"/>
    </location>
</feature>
<dbReference type="GO" id="GO:0005886">
    <property type="term" value="C:plasma membrane"/>
    <property type="evidence" value="ECO:0007669"/>
    <property type="project" value="UniProtKB-SubCell"/>
</dbReference>
<dbReference type="KEGG" id="pseo:OM33_17095"/>
<dbReference type="Proteomes" id="UP000030341">
    <property type="component" value="Chromosome 2"/>
</dbReference>
<feature type="transmembrane region" description="Helical" evidence="12">
    <location>
        <begin position="66"/>
        <end position="94"/>
    </location>
</feature>
<dbReference type="GO" id="GO:0022857">
    <property type="term" value="F:transmembrane transporter activity"/>
    <property type="evidence" value="ECO:0007669"/>
    <property type="project" value="InterPro"/>
</dbReference>
<keyword evidence="4" id="KW-0813">Transport</keyword>
<evidence type="ECO:0000256" key="10">
    <source>
        <dbReference type="ARBA" id="ARBA00025439"/>
    </source>
</evidence>
<comment type="subunit">
    <text evidence="3">The complex is composed of two ATP-binding proteins (LsrA), two transmembrane proteins (LsrC and LsrD) and a solute-binding protein (LsrB).</text>
</comment>
<keyword evidence="7 12" id="KW-0812">Transmembrane</keyword>
<keyword evidence="9 12" id="KW-0472">Membrane</keyword>
<dbReference type="STRING" id="1348114.OM33_17095"/>
<comment type="similarity">
    <text evidence="2">Belongs to the binding-protein-dependent transport system permease family. AraH/RbsC subfamily.</text>
</comment>
<sequence>MSASDLTLIERKSRVMEFVSKYAFKRELFIYYIFLAVLLLFAVVLHDTAFFSLTNFMNIIRQTAPITVMAVGLTFALAVGHIDLSIGAVVALSALVGAVLLQYTGIGLAVLGALSVGLVVGLVNGYLIERLQVSSLLITLGTMGVITGLARQFTNLESVPIINGDFTGFFGAGEFFGIPSLLIWTLVIAGFGYVALTKLAFGRHLLAVGGSPKAALAMGIKVTRIRVYALVISSMAAALAGLLYAGRLHGARYTLGEADLLTVIAAVAIGGTSLFGGRACIIGAVLGSWLMGLINNGLILSGFSTNEQMIARGLILIVAVAIGVKEIKNG</sequence>
<evidence type="ECO:0000256" key="12">
    <source>
        <dbReference type="SAM" id="Phobius"/>
    </source>
</evidence>
<evidence type="ECO:0000256" key="2">
    <source>
        <dbReference type="ARBA" id="ARBA00007942"/>
    </source>
</evidence>
<dbReference type="PANTHER" id="PTHR32196">
    <property type="entry name" value="ABC TRANSPORTER PERMEASE PROTEIN YPHD-RELATED-RELATED"/>
    <property type="match status" value="1"/>
</dbReference>
<evidence type="ECO:0000256" key="5">
    <source>
        <dbReference type="ARBA" id="ARBA00022475"/>
    </source>
</evidence>
<evidence type="ECO:0000256" key="11">
    <source>
        <dbReference type="ARBA" id="ARBA00039381"/>
    </source>
</evidence>
<dbReference type="EMBL" id="CP009889">
    <property type="protein sequence ID" value="AIY66824.1"/>
    <property type="molecule type" value="Genomic_DNA"/>
</dbReference>
<feature type="transmembrane region" description="Helical" evidence="12">
    <location>
        <begin position="100"/>
        <end position="123"/>
    </location>
</feature>
<dbReference type="eggNOG" id="COG1172">
    <property type="taxonomic scope" value="Bacteria"/>
</dbReference>